<sequence length="115" mass="12620">MTFPAGPMQRRTPFSVTPRLPGTEPLLRAIGSIGQAARSSDLAAFSYLPRRPDLSSLECERIFACHSLQDSPIVSFEQRRSQGGVKFPTGGIGGFLRLSPRAPSGFRFGRDKQIR</sequence>
<dbReference type="Proteomes" id="UP000031656">
    <property type="component" value="Chromosome"/>
</dbReference>
<evidence type="ECO:0000256" key="1">
    <source>
        <dbReference type="SAM" id="MobiDB-lite"/>
    </source>
</evidence>
<accession>A0A067Z4D7</accession>
<reference evidence="2 3" key="1">
    <citation type="journal article" date="2015" name="Appl. Microbiol. Biotechnol.">
        <title>The consequence of an additional NADH dehydrogenase paralog on the growth of Gluconobacter oxydans DSM3504.</title>
        <authorList>
            <person name="Kostner D."/>
            <person name="Luchterhand B."/>
            <person name="Junker A."/>
            <person name="Volland S."/>
            <person name="Daniel R."/>
            <person name="Buchs J."/>
            <person name="Liebl W."/>
            <person name="Ehrenreich A."/>
        </authorList>
    </citation>
    <scope>NUCLEOTIDE SEQUENCE [LARGE SCALE GENOMIC DNA]</scope>
    <source>
        <strain evidence="2">DSM 3504</strain>
    </source>
</reference>
<gene>
    <name evidence="2" type="ORF">GLS_c10540</name>
</gene>
<organism evidence="2 3">
    <name type="scientific">Gluconobacter oxydans DSM 3504</name>
    <dbReference type="NCBI Taxonomy" id="1288313"/>
    <lineage>
        <taxon>Bacteria</taxon>
        <taxon>Pseudomonadati</taxon>
        <taxon>Pseudomonadota</taxon>
        <taxon>Alphaproteobacteria</taxon>
        <taxon>Acetobacterales</taxon>
        <taxon>Acetobacteraceae</taxon>
        <taxon>Gluconobacter</taxon>
    </lineage>
</organism>
<dbReference type="HOGENOM" id="CLU_2105505_0_0_5"/>
<protein>
    <submittedName>
        <fullName evidence="2">Uncharacterized protein</fullName>
    </submittedName>
</protein>
<feature type="region of interest" description="Disordered" evidence="1">
    <location>
        <begin position="1"/>
        <end position="20"/>
    </location>
</feature>
<name>A0A067Z4D7_GLUOY</name>
<dbReference type="AlphaFoldDB" id="A0A067Z4D7"/>
<dbReference type="EMBL" id="CP004373">
    <property type="protein sequence ID" value="AHK70962.1"/>
    <property type="molecule type" value="Genomic_DNA"/>
</dbReference>
<evidence type="ECO:0000313" key="2">
    <source>
        <dbReference type="EMBL" id="AHK70962.1"/>
    </source>
</evidence>
<dbReference type="KEGG" id="goy:GLS_c10540"/>
<proteinExistence type="predicted"/>
<evidence type="ECO:0000313" key="3">
    <source>
        <dbReference type="Proteomes" id="UP000031656"/>
    </source>
</evidence>